<dbReference type="Proteomes" id="UP000663852">
    <property type="component" value="Unassembled WGS sequence"/>
</dbReference>
<dbReference type="EMBL" id="CAJNOJ010000143">
    <property type="protein sequence ID" value="CAF1191577.1"/>
    <property type="molecule type" value="Genomic_DNA"/>
</dbReference>
<dbReference type="AlphaFoldDB" id="A0A813PKD0"/>
<dbReference type="OrthoDB" id="10016601at2759"/>
<evidence type="ECO:0000313" key="4">
    <source>
        <dbReference type="Proteomes" id="UP000663828"/>
    </source>
</evidence>
<sequence>MSAENDWVFVENEDETNGELGVVAIEEITDGNAEGQSKPSYAATLLRNIEPNRQQQQRPVLSSTGSKRMKSMNNKDDEDKGIMSYVEAKPGSQYRNPRDKAGRNKVHDARKRSTSPPRNIGNSTKTGCSFCNPKLTNRIERTRNVRQQCSKVNWKDYDY</sequence>
<name>A0A813PKD0_ADIRI</name>
<evidence type="ECO:0000313" key="3">
    <source>
        <dbReference type="EMBL" id="CAF1191577.1"/>
    </source>
</evidence>
<keyword evidence="4" id="KW-1185">Reference proteome</keyword>
<protein>
    <submittedName>
        <fullName evidence="2">Uncharacterized protein</fullName>
    </submittedName>
</protein>
<organism evidence="2 4">
    <name type="scientific">Adineta ricciae</name>
    <name type="common">Rotifer</name>
    <dbReference type="NCBI Taxonomy" id="249248"/>
    <lineage>
        <taxon>Eukaryota</taxon>
        <taxon>Metazoa</taxon>
        <taxon>Spiralia</taxon>
        <taxon>Gnathifera</taxon>
        <taxon>Rotifera</taxon>
        <taxon>Eurotatoria</taxon>
        <taxon>Bdelloidea</taxon>
        <taxon>Adinetida</taxon>
        <taxon>Adinetidae</taxon>
        <taxon>Adineta</taxon>
    </lineage>
</organism>
<feature type="compositionally biased region" description="Basic and acidic residues" evidence="1">
    <location>
        <begin position="96"/>
        <end position="107"/>
    </location>
</feature>
<reference evidence="2" key="1">
    <citation type="submission" date="2021-02" db="EMBL/GenBank/DDBJ databases">
        <authorList>
            <person name="Nowell W R."/>
        </authorList>
    </citation>
    <scope>NUCLEOTIDE SEQUENCE</scope>
</reference>
<accession>A0A813PKD0</accession>
<feature type="compositionally biased region" description="Polar residues" evidence="1">
    <location>
        <begin position="51"/>
        <end position="66"/>
    </location>
</feature>
<evidence type="ECO:0000313" key="2">
    <source>
        <dbReference type="EMBL" id="CAF0752054.1"/>
    </source>
</evidence>
<gene>
    <name evidence="3" type="ORF">EDS130_LOCUS24837</name>
    <name evidence="2" type="ORF">XAT740_LOCUS478</name>
</gene>
<evidence type="ECO:0000256" key="1">
    <source>
        <dbReference type="SAM" id="MobiDB-lite"/>
    </source>
</evidence>
<feature type="compositionally biased region" description="Polar residues" evidence="1">
    <location>
        <begin position="114"/>
        <end position="127"/>
    </location>
</feature>
<dbReference type="EMBL" id="CAJNOR010000013">
    <property type="protein sequence ID" value="CAF0752054.1"/>
    <property type="molecule type" value="Genomic_DNA"/>
</dbReference>
<feature type="region of interest" description="Disordered" evidence="1">
    <location>
        <begin position="48"/>
        <end position="127"/>
    </location>
</feature>
<proteinExistence type="predicted"/>
<dbReference type="Proteomes" id="UP000663828">
    <property type="component" value="Unassembled WGS sequence"/>
</dbReference>
<comment type="caution">
    <text evidence="2">The sequence shown here is derived from an EMBL/GenBank/DDBJ whole genome shotgun (WGS) entry which is preliminary data.</text>
</comment>